<accession>A0A8A3S6K4</accession>
<dbReference type="AlphaFoldDB" id="A0A8A3S6K4"/>
<reference evidence="1" key="2">
    <citation type="submission" date="2019-02" db="EMBL/GenBank/DDBJ databases">
        <authorList>
            <person name="Chen S.-C."/>
            <person name="Chien H.-H."/>
            <person name="Lai M.-C."/>
        </authorList>
    </citation>
    <scope>NUCLEOTIDE SEQUENCE</scope>
    <source>
        <strain evidence="1">N2F9704</strain>
    </source>
</reference>
<dbReference type="RefSeq" id="WP_265580591.1">
    <property type="nucleotide sequence ID" value="NZ_CP036172.1"/>
</dbReference>
<protein>
    <submittedName>
        <fullName evidence="1">Uncharacterized protein</fullName>
    </submittedName>
</protein>
<keyword evidence="2" id="KW-1185">Reference proteome</keyword>
<dbReference type="Proteomes" id="UP001042704">
    <property type="component" value="Chromosome"/>
</dbReference>
<proteinExistence type="predicted"/>
<reference evidence="1" key="1">
    <citation type="journal article" date="2001" name="Int. J. Syst. Evol. Microbiol.">
        <title>Methanofollis aquaemaris sp. nov., a methanogen isolated from an aquaculture fish pond.</title>
        <authorList>
            <person name="Lai M.C."/>
            <person name="Chen S.C."/>
        </authorList>
    </citation>
    <scope>NUCLEOTIDE SEQUENCE</scope>
    <source>
        <strain evidence="1">N2F9704</strain>
    </source>
</reference>
<evidence type="ECO:0000313" key="2">
    <source>
        <dbReference type="Proteomes" id="UP001042704"/>
    </source>
</evidence>
<gene>
    <name evidence="1" type="ORF">RJ40_09265</name>
</gene>
<dbReference type="GeneID" id="76424556"/>
<dbReference type="EMBL" id="CP036172">
    <property type="protein sequence ID" value="QSZ67682.1"/>
    <property type="molecule type" value="Genomic_DNA"/>
</dbReference>
<sequence>MSALTSGEILTAVARILIFEDGAITFLCTKDEISIRFPKTRRLAAYLSVPHYYVIPVLAAMEEEGLVTRTERVGVSTNTKGTAILFSRIMEDYPEEVEQILGPDLLDAIKGRIFGR</sequence>
<organism evidence="1 2">
    <name type="scientific">Methanofollis aquaemaris</name>
    <dbReference type="NCBI Taxonomy" id="126734"/>
    <lineage>
        <taxon>Archaea</taxon>
        <taxon>Methanobacteriati</taxon>
        <taxon>Methanobacteriota</taxon>
        <taxon>Stenosarchaea group</taxon>
        <taxon>Methanomicrobia</taxon>
        <taxon>Methanomicrobiales</taxon>
        <taxon>Methanomicrobiaceae</taxon>
        <taxon>Methanofollis</taxon>
    </lineage>
</organism>
<dbReference type="KEGG" id="maqe:RJ40_09265"/>
<name>A0A8A3S6K4_9EURY</name>
<evidence type="ECO:0000313" key="1">
    <source>
        <dbReference type="EMBL" id="QSZ67682.1"/>
    </source>
</evidence>